<keyword evidence="8" id="KW-0378">Hydrolase</keyword>
<evidence type="ECO:0000256" key="13">
    <source>
        <dbReference type="PIRSR" id="PIRSR613273-1"/>
    </source>
</evidence>
<keyword evidence="11 15" id="KW-1015">Disulfide bond</keyword>
<dbReference type="Pfam" id="PF19030">
    <property type="entry name" value="TSP1_ADAMTS"/>
    <property type="match status" value="2"/>
</dbReference>
<dbReference type="Gene3D" id="3.40.390.10">
    <property type="entry name" value="Collagenase (Catalytic Domain)"/>
    <property type="match status" value="1"/>
</dbReference>
<dbReference type="InterPro" id="IPR050439">
    <property type="entry name" value="ADAMTS_ADAMTS-like"/>
</dbReference>
<dbReference type="Pfam" id="PF17771">
    <property type="entry name" value="ADAMTS_CR_2"/>
    <property type="match status" value="1"/>
</dbReference>
<evidence type="ECO:0000256" key="12">
    <source>
        <dbReference type="ARBA" id="ARBA00023180"/>
    </source>
</evidence>
<proteinExistence type="predicted"/>
<dbReference type="PANTHER" id="PTHR13723">
    <property type="entry name" value="ADAMTS A DISINTEGRIN AND METALLOPROTEASE WITH THROMBOSPONDIN MOTIFS PROTEASE"/>
    <property type="match status" value="1"/>
</dbReference>
<keyword evidence="9 14" id="KW-0862">Zinc</keyword>
<dbReference type="Gene3D" id="3.40.1620.60">
    <property type="match status" value="1"/>
</dbReference>
<keyword evidence="7" id="KW-0677">Repeat</keyword>
<feature type="active site" evidence="13 16">
    <location>
        <position position="514"/>
    </location>
</feature>
<feature type="binding site" evidence="14 16">
    <location>
        <position position="517"/>
    </location>
    <ligand>
        <name>Zn(2+)</name>
        <dbReference type="ChEBI" id="CHEBI:29105"/>
        <note>catalytic</note>
    </ligand>
</feature>
<dbReference type="InterPro" id="IPR041645">
    <property type="entry name" value="ADAMTS_CR_2"/>
</dbReference>
<organism evidence="21 22">
    <name type="scientific">Hypothenemus hampei</name>
    <name type="common">Coffee berry borer</name>
    <dbReference type="NCBI Taxonomy" id="57062"/>
    <lineage>
        <taxon>Eukaryota</taxon>
        <taxon>Metazoa</taxon>
        <taxon>Ecdysozoa</taxon>
        <taxon>Arthropoda</taxon>
        <taxon>Hexapoda</taxon>
        <taxon>Insecta</taxon>
        <taxon>Pterygota</taxon>
        <taxon>Neoptera</taxon>
        <taxon>Endopterygota</taxon>
        <taxon>Coleoptera</taxon>
        <taxon>Polyphaga</taxon>
        <taxon>Cucujiformia</taxon>
        <taxon>Curculionidae</taxon>
        <taxon>Scolytinae</taxon>
        <taxon>Hypothenemus</taxon>
    </lineage>
</organism>
<dbReference type="SUPFAM" id="SSF82895">
    <property type="entry name" value="TSP-1 type 1 repeat"/>
    <property type="match status" value="4"/>
</dbReference>
<evidence type="ECO:0000313" key="21">
    <source>
        <dbReference type="EMBL" id="KAL1491581.1"/>
    </source>
</evidence>
<reference evidence="21 22" key="1">
    <citation type="submission" date="2024-05" db="EMBL/GenBank/DDBJ databases">
        <title>Genetic variation in Jamaican populations of the coffee berry borer (Hypothenemus hampei).</title>
        <authorList>
            <person name="Errbii M."/>
            <person name="Myrie A."/>
        </authorList>
    </citation>
    <scope>NUCLEOTIDE SEQUENCE [LARGE SCALE GENOMIC DNA]</scope>
    <source>
        <strain evidence="21">JA-Hopewell-2020-01-JO</strain>
        <tissue evidence="21">Whole body</tissue>
    </source>
</reference>
<dbReference type="PROSITE" id="PS50900">
    <property type="entry name" value="PLAC"/>
    <property type="match status" value="1"/>
</dbReference>
<feature type="disulfide bond" evidence="15">
    <location>
        <begin position="647"/>
        <end position="658"/>
    </location>
</feature>
<keyword evidence="2" id="KW-0964">Secreted</keyword>
<keyword evidence="5 14" id="KW-0479">Metal-binding</keyword>
<dbReference type="Gene3D" id="2.20.100.10">
    <property type="entry name" value="Thrombospondin type-1 (TSP1) repeat"/>
    <property type="match status" value="4"/>
</dbReference>
<feature type="disulfide bond" evidence="15">
    <location>
        <begin position="692"/>
        <end position="730"/>
    </location>
</feature>
<dbReference type="AlphaFoldDB" id="A0ABD1EB20"/>
<feature type="binding site" evidence="14">
    <location>
        <position position="377"/>
    </location>
    <ligand>
        <name>Ca(2+)</name>
        <dbReference type="ChEBI" id="CHEBI:29108"/>
        <label>1</label>
    </ligand>
</feature>
<evidence type="ECO:0000256" key="15">
    <source>
        <dbReference type="PIRSR" id="PIRSR613273-3"/>
    </source>
</evidence>
<feature type="region of interest" description="Disordered" evidence="17">
    <location>
        <begin position="306"/>
        <end position="325"/>
    </location>
</feature>
<feature type="disulfide bond" evidence="15">
    <location>
        <begin position="703"/>
        <end position="715"/>
    </location>
</feature>
<dbReference type="InterPro" id="IPR000884">
    <property type="entry name" value="TSP1_rpt"/>
</dbReference>
<protein>
    <submittedName>
        <fullName evidence="21">Uncharacterized protein</fullName>
    </submittedName>
</protein>
<feature type="domain" description="PLAC" evidence="20">
    <location>
        <begin position="1154"/>
        <end position="1200"/>
    </location>
</feature>
<evidence type="ECO:0000256" key="10">
    <source>
        <dbReference type="ARBA" id="ARBA00023049"/>
    </source>
</evidence>
<feature type="binding site" evidence="14">
    <location>
        <position position="573"/>
    </location>
    <ligand>
        <name>Ca(2+)</name>
        <dbReference type="ChEBI" id="CHEBI:29108"/>
        <label>1</label>
    </ligand>
</feature>
<accession>A0ABD1EB20</accession>
<comment type="caution">
    <text evidence="21">The sequence shown here is derived from an EMBL/GenBank/DDBJ whole genome shotgun (WGS) entry which is preliminary data.</text>
</comment>
<keyword evidence="22" id="KW-1185">Reference proteome</keyword>
<feature type="compositionally biased region" description="Basic and acidic residues" evidence="17">
    <location>
        <begin position="314"/>
        <end position="325"/>
    </location>
</feature>
<feature type="chain" id="PRO_5044880872" evidence="18">
    <location>
        <begin position="21"/>
        <end position="1209"/>
    </location>
</feature>
<evidence type="ECO:0000256" key="2">
    <source>
        <dbReference type="ARBA" id="ARBA00022525"/>
    </source>
</evidence>
<evidence type="ECO:0000259" key="20">
    <source>
        <dbReference type="PROSITE" id="PS50900"/>
    </source>
</evidence>
<evidence type="ECO:0000259" key="19">
    <source>
        <dbReference type="PROSITE" id="PS50215"/>
    </source>
</evidence>
<feature type="disulfide bond" evidence="15">
    <location>
        <begin position="611"/>
        <end position="634"/>
    </location>
</feature>
<dbReference type="InterPro" id="IPR013273">
    <property type="entry name" value="ADAMTS/ADAMTS-like"/>
</dbReference>
<dbReference type="PROSITE" id="PS50215">
    <property type="entry name" value="ADAM_MEPRO"/>
    <property type="match status" value="1"/>
</dbReference>
<evidence type="ECO:0000313" key="22">
    <source>
        <dbReference type="Proteomes" id="UP001566132"/>
    </source>
</evidence>
<dbReference type="PRINTS" id="PR01857">
    <property type="entry name" value="ADAMTSFAMILY"/>
</dbReference>
<feature type="disulfide bond" evidence="15">
    <location>
        <begin position="620"/>
        <end position="653"/>
    </location>
</feature>
<dbReference type="Pfam" id="PF19236">
    <property type="entry name" value="ADAMTS_CR_3"/>
    <property type="match status" value="1"/>
</dbReference>
<dbReference type="Gene3D" id="2.60.120.830">
    <property type="match status" value="1"/>
</dbReference>
<keyword evidence="4" id="KW-0645">Protease</keyword>
<keyword evidence="12" id="KW-0325">Glycoprotein</keyword>
<dbReference type="InterPro" id="IPR036383">
    <property type="entry name" value="TSP1_rpt_sf"/>
</dbReference>
<evidence type="ECO:0000256" key="4">
    <source>
        <dbReference type="ARBA" id="ARBA00022670"/>
    </source>
</evidence>
<keyword evidence="3" id="KW-0272">Extracellular matrix</keyword>
<evidence type="ECO:0000256" key="18">
    <source>
        <dbReference type="SAM" id="SignalP"/>
    </source>
</evidence>
<dbReference type="EMBL" id="JBDJPC010000009">
    <property type="protein sequence ID" value="KAL1491581.1"/>
    <property type="molecule type" value="Genomic_DNA"/>
</dbReference>
<feature type="disulfide bond" evidence="15">
    <location>
        <begin position="600"/>
        <end position="625"/>
    </location>
</feature>
<evidence type="ECO:0000256" key="14">
    <source>
        <dbReference type="PIRSR" id="PIRSR613273-2"/>
    </source>
</evidence>
<comment type="subcellular location">
    <subcellularLocation>
        <location evidence="1">Secreted</location>
        <location evidence="1">Extracellular space</location>
        <location evidence="1">Extracellular matrix</location>
    </subcellularLocation>
</comment>
<dbReference type="Proteomes" id="UP001566132">
    <property type="component" value="Unassembled WGS sequence"/>
</dbReference>
<gene>
    <name evidence="21" type="ORF">ABEB36_012156</name>
</gene>
<sequence>MNLFDGVLCIGLLQFICVIAIRTVETTHKTRWANEKELWCHRCDSMADGEHCSNVSENHTQLHHKCSKEQKKCLVRRISMSTSTEEITGKPSVWLVQRNCTENCEPGCIVIGERTKLHSCITCCDEHIGSGVELQEWLIVEPKISYDRFFDEDVVLIQIHKWLLIFHDSGNLQFTSDFKAEWIKASDDGTTANGTDVAAGCGFKTGFIQGLKGRAAVSICESASLTGYFEVNVGQSYFFHPSLSHFGKHVLFKTTKKLEFPGASSSSRFVRSAPYSHSDNWLFNLTGDTIDIQNDENDEVDIHINFHDSSGSRSKNDSGKTLDRDRKIPLENLRKNFGSYTGEYDEENGYFYDTAWSAVITEVHSWSGSILPNRWLEIAVGVDYTLINFHGKDKVQQYVLSLMNIVNAIYQDASLGANIKLVIARLLFYEHGKHGIVRPGNATKSLENVNVWNRKLHATLKPDQPKHDIAIWLTRLDLGGPSGYAPVGGVCDPKRSCALTKDEGLSSAFIIAHEMAHILGLSHDGDKKSRNSCENESFEGSVMASMVSATFSKFSWSSCSKKEYNDKVGNWTCLLNSPRTSEEILLNSTLQTTFSMDEQCRVEFGDGYLMCRAFDIIEPCSHLWCGHKDYPLVCKTKKGPPLEGTECGFGKWCLSGYCTDVPQKSDMVPVVLNPQHGGWSNWTFWGPCSRTCGIGVQYRYRNCDNPKPSYGGKMCEGPSEEFQTCNKLQCKNQFEDLKAQQCKMLPNILNISGSGQQDTWLPYESPEDDKKCKFSCVSDERKEVLVLDENFLDGTRCSYNNEDQICIQGKCQVIGCDGKLNSTLSRDKCGVCGGDNSKCIHINKTIKKRVKKEIKKIAVIPKMARHIKIESNVTGSNSTKTLHVAFVLKNRKKKGYVVTIPNTTMHSKIIEGTNVFYKKSTNNHTIWASGPLLSELLIMIVTSPKQLSKGVDLHSNTQYSINKDFLVFSKRYMWIKGGWGPCSVSCGGGKRLKTVGCWDQEAGKIVKKKYCSLFDKPLVEIEFCNKFGCDFQWISGEWEPCSTTCGFQGIQHREVYCIPSAMISTNIYNVSTLLKYLVSPNKCTAQPPSTSRPCNRMPCLYNWEFSPWSECSASCGKGFAFRTAYCPATTQDGTCGDPIPTQKRVCAGNFTRLNHQHCKGRKLRDCKKDESQYCSFRLLEPYCQLKGFKRLCCQSCVSFQNNHFQDSYV</sequence>
<dbReference type="PROSITE" id="PS50092">
    <property type="entry name" value="TSP1"/>
    <property type="match status" value="4"/>
</dbReference>
<evidence type="ECO:0000256" key="8">
    <source>
        <dbReference type="ARBA" id="ARBA00022801"/>
    </source>
</evidence>
<dbReference type="CDD" id="cd04273">
    <property type="entry name" value="ZnMc_ADAMTS_like"/>
    <property type="match status" value="1"/>
</dbReference>
<dbReference type="InterPro" id="IPR010909">
    <property type="entry name" value="PLAC"/>
</dbReference>
<evidence type="ECO:0000256" key="17">
    <source>
        <dbReference type="SAM" id="MobiDB-lite"/>
    </source>
</evidence>
<keyword evidence="6 18" id="KW-0732">Signal</keyword>
<dbReference type="InterPro" id="IPR024079">
    <property type="entry name" value="MetalloPept_cat_dom_sf"/>
</dbReference>
<name>A0ABD1EB20_HYPHA</name>
<dbReference type="CDD" id="cd00117">
    <property type="entry name" value="TFP"/>
    <property type="match status" value="1"/>
</dbReference>
<dbReference type="Pfam" id="PF00090">
    <property type="entry name" value="TSP_1"/>
    <property type="match status" value="2"/>
</dbReference>
<keyword evidence="10" id="KW-0482">Metalloprotease</keyword>
<dbReference type="PANTHER" id="PTHR13723:SF304">
    <property type="entry name" value="A DISINTEGRIN AND METALLOPROTEINASE WITH THROMBOSPONDIN MOTIFS 2-LIKE PROTEIN"/>
    <property type="match status" value="1"/>
</dbReference>
<feature type="binding site" evidence="14 16">
    <location>
        <position position="513"/>
    </location>
    <ligand>
        <name>Zn(2+)</name>
        <dbReference type="ChEBI" id="CHEBI:29105"/>
        <note>catalytic</note>
    </ligand>
</feature>
<evidence type="ECO:0000256" key="9">
    <source>
        <dbReference type="ARBA" id="ARBA00022833"/>
    </source>
</evidence>
<dbReference type="GO" id="GO:0008237">
    <property type="term" value="F:metallopeptidase activity"/>
    <property type="evidence" value="ECO:0007669"/>
    <property type="project" value="UniProtKB-KW"/>
</dbReference>
<dbReference type="SMART" id="SM00209">
    <property type="entry name" value="TSP1"/>
    <property type="match status" value="4"/>
</dbReference>
<feature type="binding site" evidence="14">
    <location>
        <position position="377"/>
    </location>
    <ligand>
        <name>Ca(2+)</name>
        <dbReference type="ChEBI" id="CHEBI:29108"/>
        <label>2</label>
    </ligand>
</feature>
<dbReference type="FunFam" id="2.20.100.10:FF:000006">
    <property type="entry name" value="A disintegrin and metalloproteinase with thrombospondin motifs 1"/>
    <property type="match status" value="1"/>
</dbReference>
<feature type="disulfide bond" evidence="15">
    <location>
        <begin position="491"/>
        <end position="573"/>
    </location>
</feature>
<dbReference type="SUPFAM" id="SSF55486">
    <property type="entry name" value="Metalloproteases ('zincins'), catalytic domain"/>
    <property type="match status" value="1"/>
</dbReference>
<evidence type="ECO:0000256" key="6">
    <source>
        <dbReference type="ARBA" id="ARBA00022729"/>
    </source>
</evidence>
<feature type="binding site" evidence="14">
    <location>
        <position position="468"/>
    </location>
    <ligand>
        <name>Ca(2+)</name>
        <dbReference type="ChEBI" id="CHEBI:29108"/>
        <label>1</label>
    </ligand>
</feature>
<dbReference type="InterPro" id="IPR001590">
    <property type="entry name" value="Peptidase_M12B"/>
</dbReference>
<dbReference type="GO" id="GO:0046872">
    <property type="term" value="F:metal ion binding"/>
    <property type="evidence" value="ECO:0007669"/>
    <property type="project" value="UniProtKB-KW"/>
</dbReference>
<evidence type="ECO:0000256" key="3">
    <source>
        <dbReference type="ARBA" id="ARBA00022530"/>
    </source>
</evidence>
<comment type="caution">
    <text evidence="16">Lacks conserved residue(s) required for the propagation of feature annotation.</text>
</comment>
<feature type="binding site" evidence="14 16">
    <location>
        <position position="523"/>
    </location>
    <ligand>
        <name>Zn(2+)</name>
        <dbReference type="ChEBI" id="CHEBI:29105"/>
        <note>catalytic</note>
    </ligand>
</feature>
<dbReference type="InterPro" id="IPR045371">
    <property type="entry name" value="ADAMTS_CR_3"/>
</dbReference>
<keyword evidence="14" id="KW-0106">Calcium</keyword>
<evidence type="ECO:0000256" key="5">
    <source>
        <dbReference type="ARBA" id="ARBA00022723"/>
    </source>
</evidence>
<feature type="domain" description="Peptidase M12B" evidence="19">
    <location>
        <begin position="374"/>
        <end position="578"/>
    </location>
</feature>
<dbReference type="PRINTS" id="PR01705">
    <property type="entry name" value="TSP1REPEAT"/>
</dbReference>
<dbReference type="Pfam" id="PF01421">
    <property type="entry name" value="Reprolysin"/>
    <property type="match status" value="1"/>
</dbReference>
<evidence type="ECO:0000256" key="1">
    <source>
        <dbReference type="ARBA" id="ARBA00004498"/>
    </source>
</evidence>
<feature type="signal peptide" evidence="18">
    <location>
        <begin position="1"/>
        <end position="20"/>
    </location>
</feature>
<evidence type="ECO:0000256" key="11">
    <source>
        <dbReference type="ARBA" id="ARBA00023157"/>
    </source>
</evidence>
<evidence type="ECO:0000256" key="16">
    <source>
        <dbReference type="PROSITE-ProRule" id="PRU00276"/>
    </source>
</evidence>
<dbReference type="GO" id="GO:0006508">
    <property type="term" value="P:proteolysis"/>
    <property type="evidence" value="ECO:0007669"/>
    <property type="project" value="UniProtKB-KW"/>
</dbReference>
<evidence type="ECO:0000256" key="7">
    <source>
        <dbReference type="ARBA" id="ARBA00022737"/>
    </source>
</evidence>
<comment type="cofactor">
    <cofactor evidence="14">
        <name>Zn(2+)</name>
        <dbReference type="ChEBI" id="CHEBI:29105"/>
    </cofactor>
    <text evidence="14">Binds 1 zinc ion per subunit.</text>
</comment>
<feature type="disulfide bond" evidence="15">
    <location>
        <begin position="688"/>
        <end position="725"/>
    </location>
</feature>